<name>A0A3M0CNU9_9PROT</name>
<keyword evidence="2" id="KW-0436">Ligase</keyword>
<evidence type="ECO:0000313" key="12">
    <source>
        <dbReference type="Proteomes" id="UP000271227"/>
    </source>
</evidence>
<evidence type="ECO:0000259" key="8">
    <source>
        <dbReference type="PROSITE" id="PS50968"/>
    </source>
</evidence>
<dbReference type="EMBL" id="REFR01000010">
    <property type="protein sequence ID" value="RMB08476.1"/>
    <property type="molecule type" value="Genomic_DNA"/>
</dbReference>
<dbReference type="PROSITE" id="PS00867">
    <property type="entry name" value="CPSASE_2"/>
    <property type="match status" value="1"/>
</dbReference>
<dbReference type="Gene3D" id="3.30.470.20">
    <property type="entry name" value="ATP-grasp fold, B domain"/>
    <property type="match status" value="1"/>
</dbReference>
<dbReference type="Gene3D" id="3.30.700.40">
    <property type="match status" value="1"/>
</dbReference>
<dbReference type="SUPFAM" id="SSF51246">
    <property type="entry name" value="Rudiment single hybrid motif"/>
    <property type="match status" value="1"/>
</dbReference>
<dbReference type="InterPro" id="IPR050856">
    <property type="entry name" value="Biotin_carboxylase_complex"/>
</dbReference>
<feature type="domain" description="ATP-grasp" evidence="9">
    <location>
        <begin position="128"/>
        <end position="331"/>
    </location>
</feature>
<dbReference type="InParanoid" id="A0A3M0CNU9"/>
<evidence type="ECO:0000256" key="2">
    <source>
        <dbReference type="ARBA" id="ARBA00022598"/>
    </source>
</evidence>
<dbReference type="InterPro" id="IPR005481">
    <property type="entry name" value="BC-like_N"/>
</dbReference>
<keyword evidence="5" id="KW-0809">Transit peptide</keyword>
<dbReference type="SUPFAM" id="SSF56059">
    <property type="entry name" value="Glutathione synthetase ATP-binding domain-like"/>
    <property type="match status" value="1"/>
</dbReference>
<keyword evidence="3 7" id="KW-0547">Nucleotide-binding</keyword>
<evidence type="ECO:0000259" key="10">
    <source>
        <dbReference type="PROSITE" id="PS50979"/>
    </source>
</evidence>
<comment type="cofactor">
    <cofactor evidence="1">
        <name>biotin</name>
        <dbReference type="ChEBI" id="CHEBI:57586"/>
    </cofactor>
</comment>
<sequence length="681" mass="72744">MSARQDIRRIRTLLIANRGEIACRIIGTCRRLGIETVAVYSDADIHARHVALADRAVAIGPAAASESYLRIDKILEAAKATGADAVHPGYGFLSENPDFADACDKAGVIFIGPPASAIRAMALKDASKALMAEAGVPVVPGYHGEDQSLSRFKAEADTIGYPVLVKAVAGGGGKGMRLVDQAQDLEAAIASARREAANSFGNDHLLIEKFVTSPRHIEVQVFGDAHDNAVHLFERDCSIQRRHQKVVEEAPAPGMPPVLRAAMGTAAVKAAASIGYQGAGTVEFIVDGSGGLHDETAFYFMEMNTRLQVEHPVSELVTGLDFVEWQIRVAEGAPLPLTQDGIDVRLNGHAIEARLYAEDPFRDFLPQTGTLGLFDPDAAVEDGCRVDAGVRAGDDISVHYDPMIAKLIAWGPDRETATVRLQRLIAATPVAGLATNRDFLARILGTARFQDAVLDTGFIAAEETALLTPPTVGAHDYARAVLAILAARQYRHGLGRSSHPWDTVDGFRLNLADSEQHLFETVETESGTELTVTSIHHADGWRISVGTEHFDGAACFTDASRLTLSINRISESLFADVTDTHVTLIGADRTLTLPRHSRTGSLDDGMEGPGTITAPMPGKILEVLVKDGDSVTKGDALIVMEAMKMEQTLAAPRDGIVHGLSATPGVLVGDGETLLHLDEQN</sequence>
<dbReference type="FunFam" id="3.30.1490.20:FF:000003">
    <property type="entry name" value="acetyl-CoA carboxylase isoform X1"/>
    <property type="match status" value="1"/>
</dbReference>
<dbReference type="Gene3D" id="3.40.50.20">
    <property type="match status" value="1"/>
</dbReference>
<dbReference type="Pfam" id="PF00364">
    <property type="entry name" value="Biotin_lipoyl"/>
    <property type="match status" value="1"/>
</dbReference>
<dbReference type="PANTHER" id="PTHR18866:SF33">
    <property type="entry name" value="METHYLCROTONOYL-COA CARBOXYLASE SUBUNIT ALPHA, MITOCHONDRIAL-RELATED"/>
    <property type="match status" value="1"/>
</dbReference>
<accession>A0A3M0CNU9</accession>
<dbReference type="FunFam" id="3.30.470.20:FF:000028">
    <property type="entry name" value="Methylcrotonoyl-CoA carboxylase subunit alpha, mitochondrial"/>
    <property type="match status" value="1"/>
</dbReference>
<dbReference type="InterPro" id="IPR016185">
    <property type="entry name" value="PreATP-grasp_dom_sf"/>
</dbReference>
<dbReference type="RefSeq" id="WP_121937840.1">
    <property type="nucleotide sequence ID" value="NZ_REFR01000010.1"/>
</dbReference>
<gene>
    <name evidence="11" type="ORF">BXY39_1109</name>
</gene>
<organism evidence="11 12">
    <name type="scientific">Eilatimonas milleporae</name>
    <dbReference type="NCBI Taxonomy" id="911205"/>
    <lineage>
        <taxon>Bacteria</taxon>
        <taxon>Pseudomonadati</taxon>
        <taxon>Pseudomonadota</taxon>
        <taxon>Alphaproteobacteria</taxon>
        <taxon>Kordiimonadales</taxon>
        <taxon>Kordiimonadaceae</taxon>
        <taxon>Eilatimonas</taxon>
    </lineage>
</organism>
<evidence type="ECO:0000256" key="1">
    <source>
        <dbReference type="ARBA" id="ARBA00001953"/>
    </source>
</evidence>
<dbReference type="InterPro" id="IPR011764">
    <property type="entry name" value="Biotin_carboxylation_dom"/>
</dbReference>
<dbReference type="Pfam" id="PF02786">
    <property type="entry name" value="CPSase_L_D2"/>
    <property type="match status" value="1"/>
</dbReference>
<dbReference type="FunFam" id="3.40.50.20:FF:000010">
    <property type="entry name" value="Propionyl-CoA carboxylase subunit alpha"/>
    <property type="match status" value="1"/>
</dbReference>
<dbReference type="GO" id="GO:0016874">
    <property type="term" value="F:ligase activity"/>
    <property type="evidence" value="ECO:0007669"/>
    <property type="project" value="UniProtKB-KW"/>
</dbReference>
<dbReference type="SMART" id="SM00878">
    <property type="entry name" value="Biotin_carb_C"/>
    <property type="match status" value="1"/>
</dbReference>
<evidence type="ECO:0000256" key="5">
    <source>
        <dbReference type="ARBA" id="ARBA00022946"/>
    </source>
</evidence>
<reference evidence="11 12" key="1">
    <citation type="submission" date="2018-10" db="EMBL/GenBank/DDBJ databases">
        <title>Genomic Encyclopedia of Archaeal and Bacterial Type Strains, Phase II (KMG-II): from individual species to whole genera.</title>
        <authorList>
            <person name="Goeker M."/>
        </authorList>
    </citation>
    <scope>NUCLEOTIDE SEQUENCE [LARGE SCALE GENOMIC DNA]</scope>
    <source>
        <strain evidence="11 12">DSM 25217</strain>
    </source>
</reference>
<dbReference type="PROSITE" id="PS50979">
    <property type="entry name" value="BC"/>
    <property type="match status" value="1"/>
</dbReference>
<dbReference type="PANTHER" id="PTHR18866">
    <property type="entry name" value="CARBOXYLASE:PYRUVATE/ACETYL-COA/PROPIONYL-COA CARBOXYLASE"/>
    <property type="match status" value="1"/>
</dbReference>
<protein>
    <submittedName>
        <fullName evidence="11">3-methylcrotonoyl-CoA carboxylase alpha subunit</fullName>
    </submittedName>
</protein>
<comment type="caution">
    <text evidence="11">The sequence shown here is derived from an EMBL/GenBank/DDBJ whole genome shotgun (WGS) entry which is preliminary data.</text>
</comment>
<dbReference type="InterPro" id="IPR005482">
    <property type="entry name" value="Biotin_COase_C"/>
</dbReference>
<feature type="domain" description="Biotin carboxylation" evidence="10">
    <location>
        <begin position="9"/>
        <end position="464"/>
    </location>
</feature>
<dbReference type="OrthoDB" id="9763189at2"/>
<evidence type="ECO:0000256" key="4">
    <source>
        <dbReference type="ARBA" id="ARBA00022840"/>
    </source>
</evidence>
<dbReference type="Proteomes" id="UP000271227">
    <property type="component" value="Unassembled WGS sequence"/>
</dbReference>
<evidence type="ECO:0000256" key="6">
    <source>
        <dbReference type="ARBA" id="ARBA00023267"/>
    </source>
</evidence>
<dbReference type="PROSITE" id="PS50968">
    <property type="entry name" value="BIOTINYL_LIPOYL"/>
    <property type="match status" value="1"/>
</dbReference>
<dbReference type="SUPFAM" id="SSF52440">
    <property type="entry name" value="PreATP-grasp domain"/>
    <property type="match status" value="1"/>
</dbReference>
<dbReference type="InterPro" id="IPR011054">
    <property type="entry name" value="Rudment_hybrid_motif"/>
</dbReference>
<dbReference type="CDD" id="cd06850">
    <property type="entry name" value="biotinyl_domain"/>
    <property type="match status" value="1"/>
</dbReference>
<dbReference type="PROSITE" id="PS50975">
    <property type="entry name" value="ATP_GRASP"/>
    <property type="match status" value="1"/>
</dbReference>
<dbReference type="Pfam" id="PF00289">
    <property type="entry name" value="Biotin_carb_N"/>
    <property type="match status" value="1"/>
</dbReference>
<dbReference type="AlphaFoldDB" id="A0A3M0CNU9"/>
<feature type="domain" description="Lipoyl-binding" evidence="8">
    <location>
        <begin position="601"/>
        <end position="678"/>
    </location>
</feature>
<dbReference type="InterPro" id="IPR001882">
    <property type="entry name" value="Biotin_BS"/>
</dbReference>
<dbReference type="PROSITE" id="PS00188">
    <property type="entry name" value="BIOTIN"/>
    <property type="match status" value="1"/>
</dbReference>
<evidence type="ECO:0000256" key="7">
    <source>
        <dbReference type="PROSITE-ProRule" id="PRU00409"/>
    </source>
</evidence>
<dbReference type="GO" id="GO:0046872">
    <property type="term" value="F:metal ion binding"/>
    <property type="evidence" value="ECO:0007669"/>
    <property type="project" value="InterPro"/>
</dbReference>
<keyword evidence="4 7" id="KW-0067">ATP-binding</keyword>
<dbReference type="InterPro" id="IPR005479">
    <property type="entry name" value="CPAse_ATP-bd"/>
</dbReference>
<evidence type="ECO:0000259" key="9">
    <source>
        <dbReference type="PROSITE" id="PS50975"/>
    </source>
</evidence>
<keyword evidence="6" id="KW-0092">Biotin</keyword>
<dbReference type="Gene3D" id="3.30.1490.20">
    <property type="entry name" value="ATP-grasp fold, A domain"/>
    <property type="match status" value="1"/>
</dbReference>
<dbReference type="SUPFAM" id="SSF51230">
    <property type="entry name" value="Single hybrid motif"/>
    <property type="match status" value="1"/>
</dbReference>
<evidence type="ECO:0000256" key="3">
    <source>
        <dbReference type="ARBA" id="ARBA00022741"/>
    </source>
</evidence>
<dbReference type="InterPro" id="IPR011761">
    <property type="entry name" value="ATP-grasp"/>
</dbReference>
<proteinExistence type="predicted"/>
<dbReference type="Pfam" id="PF02785">
    <property type="entry name" value="Biotin_carb_C"/>
    <property type="match status" value="1"/>
</dbReference>
<dbReference type="InterPro" id="IPR000089">
    <property type="entry name" value="Biotin_lipoyl"/>
</dbReference>
<keyword evidence="12" id="KW-1185">Reference proteome</keyword>
<dbReference type="FunFam" id="2.40.50.100:FF:000003">
    <property type="entry name" value="Acetyl-CoA carboxylase biotin carboxyl carrier protein"/>
    <property type="match status" value="1"/>
</dbReference>
<dbReference type="GO" id="GO:0005524">
    <property type="term" value="F:ATP binding"/>
    <property type="evidence" value="ECO:0007669"/>
    <property type="project" value="UniProtKB-UniRule"/>
</dbReference>
<dbReference type="Gene3D" id="2.40.50.100">
    <property type="match status" value="1"/>
</dbReference>
<dbReference type="InterPro" id="IPR011053">
    <property type="entry name" value="Single_hybrid_motif"/>
</dbReference>
<dbReference type="InterPro" id="IPR013815">
    <property type="entry name" value="ATP_grasp_subdomain_1"/>
</dbReference>
<evidence type="ECO:0000313" key="11">
    <source>
        <dbReference type="EMBL" id="RMB08476.1"/>
    </source>
</evidence>